<gene>
    <name evidence="2" type="ORF">KS4_02230</name>
</gene>
<dbReference type="KEGG" id="pcor:KS4_02230"/>
<evidence type="ECO:0000313" key="3">
    <source>
        <dbReference type="Proteomes" id="UP000317369"/>
    </source>
</evidence>
<evidence type="ECO:0000256" key="1">
    <source>
        <dbReference type="SAM" id="SignalP"/>
    </source>
</evidence>
<name>A0A517YPP0_9BACT</name>
<dbReference type="AlphaFoldDB" id="A0A517YPP0"/>
<dbReference type="NCBIfam" id="TIGR02595">
    <property type="entry name" value="PEP_CTERM"/>
    <property type="match status" value="1"/>
</dbReference>
<organism evidence="2 3">
    <name type="scientific">Poriferisphaera corsica</name>
    <dbReference type="NCBI Taxonomy" id="2528020"/>
    <lineage>
        <taxon>Bacteria</taxon>
        <taxon>Pseudomonadati</taxon>
        <taxon>Planctomycetota</taxon>
        <taxon>Phycisphaerae</taxon>
        <taxon>Phycisphaerales</taxon>
        <taxon>Phycisphaeraceae</taxon>
        <taxon>Poriferisphaera</taxon>
    </lineage>
</organism>
<dbReference type="InterPro" id="IPR013424">
    <property type="entry name" value="Ice-binding_C"/>
</dbReference>
<evidence type="ECO:0008006" key="4">
    <source>
        <dbReference type="Google" id="ProtNLM"/>
    </source>
</evidence>
<feature type="signal peptide" evidence="1">
    <location>
        <begin position="1"/>
        <end position="29"/>
    </location>
</feature>
<keyword evidence="1" id="KW-0732">Signal</keyword>
<dbReference type="RefSeq" id="WP_145073351.1">
    <property type="nucleotide sequence ID" value="NZ_CP036425.1"/>
</dbReference>
<dbReference type="Proteomes" id="UP000317369">
    <property type="component" value="Chromosome"/>
</dbReference>
<evidence type="ECO:0000313" key="2">
    <source>
        <dbReference type="EMBL" id="QDU32194.1"/>
    </source>
</evidence>
<proteinExistence type="predicted"/>
<keyword evidence="3" id="KW-1185">Reference proteome</keyword>
<sequence length="237" mass="24576" precursor="true">MIYAREKVFGVISAIMMCTLLGAETTASADVVLFDFGRGDTGISDLRTEGNWNNVHSIQEAAGGGTGGVGVRVADAITDAGVVTTVDLNVTNDFSAVNAGGVVASDVYASSAQRDSFFVTGSDGAQIRLEGLVPGEAYDLTFFGSRAAGSPPGRAFQVDIAEHEAVTLDAANNADQTVSIDAVLADSNGFIVLDITAVKDFGYFGVLEIEGKFDAVPEPSSLGLTVAALTCLMMRRF</sequence>
<dbReference type="OrthoDB" id="9803616at2"/>
<reference evidence="2 3" key="1">
    <citation type="submission" date="2019-02" db="EMBL/GenBank/DDBJ databases">
        <title>Deep-cultivation of Planctomycetes and their phenomic and genomic characterization uncovers novel biology.</title>
        <authorList>
            <person name="Wiegand S."/>
            <person name="Jogler M."/>
            <person name="Boedeker C."/>
            <person name="Pinto D."/>
            <person name="Vollmers J."/>
            <person name="Rivas-Marin E."/>
            <person name="Kohn T."/>
            <person name="Peeters S.H."/>
            <person name="Heuer A."/>
            <person name="Rast P."/>
            <person name="Oberbeckmann S."/>
            <person name="Bunk B."/>
            <person name="Jeske O."/>
            <person name="Meyerdierks A."/>
            <person name="Storesund J.E."/>
            <person name="Kallscheuer N."/>
            <person name="Luecker S."/>
            <person name="Lage O.M."/>
            <person name="Pohl T."/>
            <person name="Merkel B.J."/>
            <person name="Hornburger P."/>
            <person name="Mueller R.-W."/>
            <person name="Bruemmer F."/>
            <person name="Labrenz M."/>
            <person name="Spormann A.M."/>
            <person name="Op den Camp H."/>
            <person name="Overmann J."/>
            <person name="Amann R."/>
            <person name="Jetten M.S.M."/>
            <person name="Mascher T."/>
            <person name="Medema M.H."/>
            <person name="Devos D.P."/>
            <person name="Kaster A.-K."/>
            <person name="Ovreas L."/>
            <person name="Rohde M."/>
            <person name="Galperin M.Y."/>
            <person name="Jogler C."/>
        </authorList>
    </citation>
    <scope>NUCLEOTIDE SEQUENCE [LARGE SCALE GENOMIC DNA]</scope>
    <source>
        <strain evidence="2 3">KS4</strain>
    </source>
</reference>
<feature type="chain" id="PRO_5022164861" description="PEP-CTERM protein-sorting domain-containing protein" evidence="1">
    <location>
        <begin position="30"/>
        <end position="237"/>
    </location>
</feature>
<accession>A0A517YPP0</accession>
<dbReference type="EMBL" id="CP036425">
    <property type="protein sequence ID" value="QDU32194.1"/>
    <property type="molecule type" value="Genomic_DNA"/>
</dbReference>
<protein>
    <recommendedName>
        <fullName evidence="4">PEP-CTERM protein-sorting domain-containing protein</fullName>
    </recommendedName>
</protein>